<dbReference type="InterPro" id="IPR011659">
    <property type="entry name" value="WD40"/>
</dbReference>
<feature type="repeat" description="TPR" evidence="4">
    <location>
        <begin position="63"/>
        <end position="96"/>
    </location>
</feature>
<dbReference type="PROSITE" id="PS51123">
    <property type="entry name" value="OMPA_2"/>
    <property type="match status" value="1"/>
</dbReference>
<comment type="caution">
    <text evidence="9">The sequence shown here is derived from an EMBL/GenBank/DDBJ whole genome shotgun (WGS) entry which is preliminary data.</text>
</comment>
<dbReference type="Proteomes" id="UP000245647">
    <property type="component" value="Unassembled WGS sequence"/>
</dbReference>
<evidence type="ECO:0000313" key="10">
    <source>
        <dbReference type="Proteomes" id="UP000245647"/>
    </source>
</evidence>
<dbReference type="InterPro" id="IPR011990">
    <property type="entry name" value="TPR-like_helical_dom_sf"/>
</dbReference>
<dbReference type="Gene3D" id="2.120.10.30">
    <property type="entry name" value="TolB, C-terminal domain"/>
    <property type="match status" value="2"/>
</dbReference>
<evidence type="ECO:0000256" key="1">
    <source>
        <dbReference type="ARBA" id="ARBA00004442"/>
    </source>
</evidence>
<feature type="chain" id="PRO_5015680974" description="OmpA-like domain-containing protein" evidence="7">
    <location>
        <begin position="19"/>
        <end position="633"/>
    </location>
</feature>
<dbReference type="InterPro" id="IPR050330">
    <property type="entry name" value="Bact_OuterMem_StrucFunc"/>
</dbReference>
<keyword evidence="2 5" id="KW-0472">Membrane</keyword>
<keyword evidence="10" id="KW-1185">Reference proteome</keyword>
<feature type="signal peptide" evidence="7">
    <location>
        <begin position="1"/>
        <end position="18"/>
    </location>
</feature>
<dbReference type="AlphaFoldDB" id="A0A2U2PL44"/>
<accession>A0A2U2PL44</accession>
<dbReference type="Gene3D" id="1.25.40.10">
    <property type="entry name" value="Tetratricopeptide repeat domain"/>
    <property type="match status" value="1"/>
</dbReference>
<comment type="subcellular location">
    <subcellularLocation>
        <location evidence="1">Cell outer membrane</location>
    </subcellularLocation>
</comment>
<evidence type="ECO:0000256" key="4">
    <source>
        <dbReference type="PROSITE-ProRule" id="PRU00339"/>
    </source>
</evidence>
<dbReference type="InterPro" id="IPR011042">
    <property type="entry name" value="6-blade_b-propeller_TolB-like"/>
</dbReference>
<dbReference type="CDD" id="cd07185">
    <property type="entry name" value="OmpA_C-like"/>
    <property type="match status" value="1"/>
</dbReference>
<evidence type="ECO:0000256" key="7">
    <source>
        <dbReference type="SAM" id="SignalP"/>
    </source>
</evidence>
<dbReference type="SUPFAM" id="SSF48452">
    <property type="entry name" value="TPR-like"/>
    <property type="match status" value="1"/>
</dbReference>
<keyword evidence="7" id="KW-0732">Signal</keyword>
<sequence length="633" mass="70387">MKYIFIFFLLTSSLLLKAQEGRRSEDKQAQNHYEQAGRYISAGKYPAAITELQRAVAADSKFTAAYQQLGDLSRKVKNHKDAATYYRKVLDLAPEFSSLTYYGLAESELNLGDYANSLQHFIKYSSYPGLSDASKRLVNKHMADCRFSIEALKKPVPFKPVNLGEGVNSVYQEYLPVITADEGRLIFTRRVNNNEDFYQSLKDTDKWGKAEYLSSKINTANFNEGAQCISPDGLYLFFTGCNRPEGLGRCDIYVCKREGKDWSEPFNIGPPVNTAGWESQPSLSADGKTLYFVSNRAGGMGGYDIWQASLLPEGKWSKPVNLGPSVNTPFDEHSPFIHPDNSTLYFSSNGWPGFGNRDLYVSRKDAAGKWQQPENLGYPINTPGEESGLTVTADGQTAFFASDMKGGFGGMDIYSFVLPEKNRPQPVTYVKGKVIDAGTKAPLSADVRITELKSNTVIFDEESEDENGGFLATMPEGKMFGLTVFKEGYLFHSENFSPAQGPNNKKPYRIVIPLKKIIAGETVVLKNIFFETNKDELMAESMPELNNLLNFMISNPGAVIEITGHTDDTGSDAANELLSGNRARNVYNFLISKKINPSRLSFKGYGKSRPVADNSTEEGRQANRRTEVKILKN</sequence>
<evidence type="ECO:0000256" key="6">
    <source>
        <dbReference type="SAM" id="MobiDB-lite"/>
    </source>
</evidence>
<dbReference type="Gene3D" id="3.30.1330.60">
    <property type="entry name" value="OmpA-like domain"/>
    <property type="match status" value="1"/>
</dbReference>
<dbReference type="OrthoDB" id="9809364at2"/>
<dbReference type="SUPFAM" id="SSF103088">
    <property type="entry name" value="OmpA-like"/>
    <property type="match status" value="1"/>
</dbReference>
<evidence type="ECO:0000256" key="3">
    <source>
        <dbReference type="ARBA" id="ARBA00023237"/>
    </source>
</evidence>
<dbReference type="PROSITE" id="PS50005">
    <property type="entry name" value="TPR"/>
    <property type="match status" value="1"/>
</dbReference>
<reference evidence="9 10" key="1">
    <citation type="submission" date="2018-04" db="EMBL/GenBank/DDBJ databases">
        <title>Pedobacter chongqingensis sp. nov., isolated from a rottenly hemp rope.</title>
        <authorList>
            <person name="Cai Y."/>
        </authorList>
    </citation>
    <scope>NUCLEOTIDE SEQUENCE [LARGE SCALE GENOMIC DNA]</scope>
    <source>
        <strain evidence="9 10">FJ4-8</strain>
    </source>
</reference>
<dbReference type="SUPFAM" id="SSF82171">
    <property type="entry name" value="DPP6 N-terminal domain-like"/>
    <property type="match status" value="1"/>
</dbReference>
<evidence type="ECO:0000256" key="2">
    <source>
        <dbReference type="ARBA" id="ARBA00023136"/>
    </source>
</evidence>
<dbReference type="PRINTS" id="PR01021">
    <property type="entry name" value="OMPADOMAIN"/>
</dbReference>
<dbReference type="RefSeq" id="WP_109414325.1">
    <property type="nucleotide sequence ID" value="NZ_QEAS01000002.1"/>
</dbReference>
<feature type="region of interest" description="Disordered" evidence="6">
    <location>
        <begin position="605"/>
        <end position="633"/>
    </location>
</feature>
<keyword evidence="4" id="KW-0802">TPR repeat</keyword>
<dbReference type="InterPro" id="IPR036737">
    <property type="entry name" value="OmpA-like_sf"/>
</dbReference>
<dbReference type="InterPro" id="IPR006665">
    <property type="entry name" value="OmpA-like"/>
</dbReference>
<dbReference type="PANTHER" id="PTHR30329">
    <property type="entry name" value="STATOR ELEMENT OF FLAGELLAR MOTOR COMPLEX"/>
    <property type="match status" value="1"/>
</dbReference>
<feature type="compositionally biased region" description="Basic and acidic residues" evidence="6">
    <location>
        <begin position="617"/>
        <end position="633"/>
    </location>
</feature>
<dbReference type="InterPro" id="IPR006664">
    <property type="entry name" value="OMP_bac"/>
</dbReference>
<dbReference type="SMART" id="SM00028">
    <property type="entry name" value="TPR"/>
    <property type="match status" value="3"/>
</dbReference>
<organism evidence="9 10">
    <name type="scientific">Pararcticibacter amylolyticus</name>
    <dbReference type="NCBI Taxonomy" id="2173175"/>
    <lineage>
        <taxon>Bacteria</taxon>
        <taxon>Pseudomonadati</taxon>
        <taxon>Bacteroidota</taxon>
        <taxon>Sphingobacteriia</taxon>
        <taxon>Sphingobacteriales</taxon>
        <taxon>Sphingobacteriaceae</taxon>
        <taxon>Pararcticibacter</taxon>
    </lineage>
</organism>
<evidence type="ECO:0000256" key="5">
    <source>
        <dbReference type="PROSITE-ProRule" id="PRU00473"/>
    </source>
</evidence>
<proteinExistence type="predicted"/>
<dbReference type="InterPro" id="IPR019734">
    <property type="entry name" value="TPR_rpt"/>
</dbReference>
<evidence type="ECO:0000313" key="9">
    <source>
        <dbReference type="EMBL" id="PWG82048.1"/>
    </source>
</evidence>
<keyword evidence="3" id="KW-0998">Cell outer membrane</keyword>
<dbReference type="Pfam" id="PF07676">
    <property type="entry name" value="PD40"/>
    <property type="match status" value="3"/>
</dbReference>
<dbReference type="Pfam" id="PF00691">
    <property type="entry name" value="OmpA"/>
    <property type="match status" value="1"/>
</dbReference>
<feature type="domain" description="OmpA-like" evidence="8">
    <location>
        <begin position="519"/>
        <end position="633"/>
    </location>
</feature>
<dbReference type="EMBL" id="QEAS01000002">
    <property type="protein sequence ID" value="PWG82048.1"/>
    <property type="molecule type" value="Genomic_DNA"/>
</dbReference>
<dbReference type="GO" id="GO:0009279">
    <property type="term" value="C:cell outer membrane"/>
    <property type="evidence" value="ECO:0007669"/>
    <property type="project" value="UniProtKB-SubCell"/>
</dbReference>
<gene>
    <name evidence="9" type="ORF">DDR33_03235</name>
</gene>
<name>A0A2U2PL44_9SPHI</name>
<protein>
    <recommendedName>
        <fullName evidence="8">OmpA-like domain-containing protein</fullName>
    </recommendedName>
</protein>
<evidence type="ECO:0000259" key="8">
    <source>
        <dbReference type="PROSITE" id="PS51123"/>
    </source>
</evidence>
<dbReference type="PANTHER" id="PTHR30329:SF21">
    <property type="entry name" value="LIPOPROTEIN YIAD-RELATED"/>
    <property type="match status" value="1"/>
</dbReference>